<accession>I3Y6U5</accession>
<dbReference type="OrthoDB" id="5295974at2"/>
<sequence>MSSAPTLDLICPGLLGPIPTLPPPFPKTPTLDRLLSRADKRAVLLTDPPAVLLAEFGVFDEPDRDFPTAPLCLLGEDPDADLDAWWMHADPVHLRADRDRLLLFAGAEIVPDRAEADALTALFNDHFGGDGLRLLAPTPGRWYLRADRRLDLRTQPLHRMLGGAIGDDLPGGLDANRWNGLLNEAQMLFFDSAVNRDRERRRRPVISGLWIWGGGRLPTLSGERPDLIVGDHPLTLGLARHASLRHLTLEQWREGATASTGRVLVYWDSLWTALQARDLPAWSRSLTDLEGRLAVTANQLREGGLARLVIDPCQGSRFQISRGQLRRFWRRQGLRAWLNVTSGQVNPDF</sequence>
<dbReference type="HOGENOM" id="CLU_037503_0_0_6"/>
<dbReference type="Proteomes" id="UP000006062">
    <property type="component" value="Chromosome"/>
</dbReference>
<dbReference type="STRING" id="765911.Thivi_0659"/>
<gene>
    <name evidence="1" type="ordered locus">Thivi_0659</name>
</gene>
<keyword evidence="2" id="KW-1185">Reference proteome</keyword>
<evidence type="ECO:0000313" key="1">
    <source>
        <dbReference type="EMBL" id="AFL72713.1"/>
    </source>
</evidence>
<name>I3Y6U5_THIV6</name>
<dbReference type="eggNOG" id="COG4255">
    <property type="taxonomic scope" value="Bacteria"/>
</dbReference>
<protein>
    <recommendedName>
        <fullName evidence="3">Phosphoglycerate mutase</fullName>
    </recommendedName>
</protein>
<dbReference type="EMBL" id="CP003154">
    <property type="protein sequence ID" value="AFL72713.1"/>
    <property type="molecule type" value="Genomic_DNA"/>
</dbReference>
<evidence type="ECO:0008006" key="3">
    <source>
        <dbReference type="Google" id="ProtNLM"/>
    </source>
</evidence>
<dbReference type="KEGG" id="tvi:Thivi_0659"/>
<proteinExistence type="predicted"/>
<dbReference type="AlphaFoldDB" id="I3Y6U5"/>
<evidence type="ECO:0000313" key="2">
    <source>
        <dbReference type="Proteomes" id="UP000006062"/>
    </source>
</evidence>
<organism evidence="1 2">
    <name type="scientific">Thiocystis violascens (strain ATCC 17096 / DSM 198 / 6111)</name>
    <name type="common">Chromatium violascens</name>
    <dbReference type="NCBI Taxonomy" id="765911"/>
    <lineage>
        <taxon>Bacteria</taxon>
        <taxon>Pseudomonadati</taxon>
        <taxon>Pseudomonadota</taxon>
        <taxon>Gammaproteobacteria</taxon>
        <taxon>Chromatiales</taxon>
        <taxon>Chromatiaceae</taxon>
        <taxon>Thiocystis</taxon>
    </lineage>
</organism>
<dbReference type="RefSeq" id="WP_014777208.1">
    <property type="nucleotide sequence ID" value="NC_018012.1"/>
</dbReference>
<reference evidence="1 2" key="1">
    <citation type="submission" date="2012-06" db="EMBL/GenBank/DDBJ databases">
        <title>Complete sequence of Thiocystis violascens DSM 198.</title>
        <authorList>
            <consortium name="US DOE Joint Genome Institute"/>
            <person name="Lucas S."/>
            <person name="Han J."/>
            <person name="Lapidus A."/>
            <person name="Cheng J.-F."/>
            <person name="Goodwin L."/>
            <person name="Pitluck S."/>
            <person name="Peters L."/>
            <person name="Ovchinnikova G."/>
            <person name="Teshima H."/>
            <person name="Detter J.C."/>
            <person name="Han C."/>
            <person name="Tapia R."/>
            <person name="Land M."/>
            <person name="Hauser L."/>
            <person name="Kyrpides N."/>
            <person name="Ivanova N."/>
            <person name="Pagani I."/>
            <person name="Vogl K."/>
            <person name="Liu Z."/>
            <person name="Frigaard N.-U."/>
            <person name="Bryant D."/>
            <person name="Woyke T."/>
        </authorList>
    </citation>
    <scope>NUCLEOTIDE SEQUENCE [LARGE SCALE GENOMIC DNA]</scope>
    <source>
        <strain evidence="2">ATCC 17096 / DSM 198 / 6111</strain>
    </source>
</reference>